<name>M0N3J1_9EURY</name>
<feature type="transmembrane region" description="Helical" evidence="1">
    <location>
        <begin position="71"/>
        <end position="95"/>
    </location>
</feature>
<keyword evidence="4" id="KW-1185">Reference proteome</keyword>
<feature type="transmembrane region" description="Helical" evidence="1">
    <location>
        <begin position="169"/>
        <end position="191"/>
    </location>
</feature>
<feature type="transmembrane region" description="Helical" evidence="1">
    <location>
        <begin position="221"/>
        <end position="240"/>
    </location>
</feature>
<feature type="transmembrane region" description="Helical" evidence="1">
    <location>
        <begin position="21"/>
        <end position="42"/>
    </location>
</feature>
<reference evidence="3 4" key="1">
    <citation type="journal article" date="2014" name="PLoS Genet.">
        <title>Phylogenetically driven sequencing of extremely halophilic archaea reveals strategies for static and dynamic osmo-response.</title>
        <authorList>
            <person name="Becker E.A."/>
            <person name="Seitzer P.M."/>
            <person name="Tritt A."/>
            <person name="Larsen D."/>
            <person name="Krusor M."/>
            <person name="Yao A.I."/>
            <person name="Wu D."/>
            <person name="Madern D."/>
            <person name="Eisen J.A."/>
            <person name="Darling A.E."/>
            <person name="Facciotti M.T."/>
        </authorList>
    </citation>
    <scope>NUCLEOTIDE SEQUENCE [LARGE SCALE GENOMIC DNA]</scope>
    <source>
        <strain evidence="3 4">DSM 8989</strain>
    </source>
</reference>
<feature type="domain" description="DUF7847" evidence="2">
    <location>
        <begin position="3"/>
        <end position="274"/>
    </location>
</feature>
<dbReference type="InterPro" id="IPR057169">
    <property type="entry name" value="DUF7847"/>
</dbReference>
<dbReference type="AlphaFoldDB" id="M0N3J1"/>
<dbReference type="Proteomes" id="UP000011625">
    <property type="component" value="Unassembled WGS sequence"/>
</dbReference>
<evidence type="ECO:0000313" key="4">
    <source>
        <dbReference type="Proteomes" id="UP000011625"/>
    </source>
</evidence>
<dbReference type="Pfam" id="PF25231">
    <property type="entry name" value="DUF7847"/>
    <property type="match status" value="1"/>
</dbReference>
<dbReference type="EMBL" id="AOME01000068">
    <property type="protein sequence ID" value="EMA51275.1"/>
    <property type="molecule type" value="Genomic_DNA"/>
</dbReference>
<proteinExistence type="predicted"/>
<dbReference type="OrthoDB" id="275510at2157"/>
<comment type="caution">
    <text evidence="3">The sequence shown here is derived from an EMBL/GenBank/DDBJ whole genome shotgun (WGS) entry which is preliminary data.</text>
</comment>
<feature type="transmembrane region" description="Helical" evidence="1">
    <location>
        <begin position="246"/>
        <end position="266"/>
    </location>
</feature>
<evidence type="ECO:0000313" key="3">
    <source>
        <dbReference type="EMBL" id="EMA51275.1"/>
    </source>
</evidence>
<keyword evidence="1" id="KW-1133">Transmembrane helix</keyword>
<evidence type="ECO:0000256" key="1">
    <source>
        <dbReference type="SAM" id="Phobius"/>
    </source>
</evidence>
<evidence type="ECO:0000259" key="2">
    <source>
        <dbReference type="Pfam" id="PF25231"/>
    </source>
</evidence>
<gene>
    <name evidence="3" type="ORF">C450_12395</name>
</gene>
<accession>M0N3J1</accession>
<feature type="transmembrane region" description="Helical" evidence="1">
    <location>
        <begin position="116"/>
        <end position="149"/>
    </location>
</feature>
<organism evidence="3 4">
    <name type="scientific">Halococcus salifodinae DSM 8989</name>
    <dbReference type="NCBI Taxonomy" id="1227456"/>
    <lineage>
        <taxon>Archaea</taxon>
        <taxon>Methanobacteriati</taxon>
        <taxon>Methanobacteriota</taxon>
        <taxon>Stenosarchaea group</taxon>
        <taxon>Halobacteria</taxon>
        <taxon>Halobacteriales</taxon>
        <taxon>Halococcaceae</taxon>
        <taxon>Halococcus</taxon>
    </lineage>
</organism>
<keyword evidence="1" id="KW-0812">Transmembrane</keyword>
<dbReference type="RefSeq" id="WP_005043730.1">
    <property type="nucleotide sequence ID" value="NZ_AOME01000068.1"/>
</dbReference>
<protein>
    <recommendedName>
        <fullName evidence="2">DUF7847 domain-containing protein</fullName>
    </recommendedName>
</protein>
<keyword evidence="1" id="KW-0472">Membrane</keyword>
<sequence length="295" mass="31733">MSLRVRSALADGIPRAFRRNGWILIGTYLLISLLQGGLVLMVSTTALPLDSFAAPAAGGQMPSPGTQLPPLISLQAVLIASFTGGFLTIPVLVVASRALVSQFTDHIPEEFVFHRLGWASVNSFLGSWIVSIVVSGLTIGLFVLAGWGLFRLADQSTLLYLISTWPGRALLVGACLVLFIPGAFLGVNLIFVGQEVAVRDKNVIGAIIGSWRLTRHNRIRLLALAFVLLIPHMILSVGLSEFLPPLPAQILVLIESAIVQIAILAIMARAYVQLHDDETGLSPPYLSKTADDQRI</sequence>
<dbReference type="STRING" id="1227456.C450_12395"/>